<keyword evidence="12 17" id="KW-1133">Transmembrane helix</keyword>
<feature type="coiled-coil region" evidence="16">
    <location>
        <begin position="233"/>
        <end position="296"/>
    </location>
</feature>
<dbReference type="InterPro" id="IPR050445">
    <property type="entry name" value="Bact_polysacc_biosynth/exp"/>
</dbReference>
<dbReference type="EC" id="2.7.10.2" evidence="4"/>
<keyword evidence="9" id="KW-0547">Nucleotide-binding</keyword>
<sequence>MTQVGSAAAERSLFGDDDTIDLVGVLGTLRRRKWLIMTVTAIGTAVAAAIGMLMTPQYTAKSAVMIDPRQMQVTDIQQVLGGLTANSSTMATQIGLLQSRTFVAKVMDDLRLFEDPEFNPALAADTQTASLPGFLQPLQNLIGYLPNEWLIATGLASQPTPVLESEAPTRAREKAISNFLKNQTLYTDGQSYLITINFTSTDPAKAAVIANRIAELYIEDQVKSKLSATDKANDWLEQRINAMRAEVQQAEQAVERFKAAHNLQEAQGATLNDQQLADLNRELMASRADLAEKQAKLRLVRDLRGNPDALETIGDVGASPLILRLREQEVDLQRQESELRTLYGERHPRMVQLQDEKSKVAAKIRSEVERITRQLENDVRVASTRVASVEGQLAALRNRNVQDREAEVQLHELERAAETSRTLYQQFLQRYKETSQQQDIVEPDSRIVMVATPPATPSSLGTKLIAAGGFTVSFLLGSALALLLERMDRGLRSAREVESALGLSTLGLVPRVERLRRNQRPHQYLREKPLSSYAEAIRGVHTALKLSSPNDPPKVVLVTSSLPEEGKTTFAVSLASLVARSQKRVLLIDLDLRHPSVHRELGWQVSAGLVEYMAGERTLQEVIHNDLETGLHFLPVKAQTTTPTDLLESEKMRQLIRICRENYDLIVLDSAPVASVNDTRIAALLADKVVFVVHWGKTIESAARDSLQSLRDGGIEPAGVVLTQIDLRKHAQYGYGDIGQYYTRSRRYYVN</sequence>
<dbReference type="PANTHER" id="PTHR32309:SF13">
    <property type="entry name" value="FERRIC ENTEROBACTIN TRANSPORT PROTEIN FEPE"/>
    <property type="match status" value="1"/>
</dbReference>
<keyword evidence="11" id="KW-0067">ATP-binding</keyword>
<evidence type="ECO:0000256" key="8">
    <source>
        <dbReference type="ARBA" id="ARBA00022692"/>
    </source>
</evidence>
<comment type="similarity">
    <text evidence="3">Belongs to the etk/wzc family.</text>
</comment>
<evidence type="ECO:0000256" key="6">
    <source>
        <dbReference type="ARBA" id="ARBA00022519"/>
    </source>
</evidence>
<feature type="domain" description="AAA" evidence="19">
    <location>
        <begin position="566"/>
        <end position="694"/>
    </location>
</feature>
<evidence type="ECO:0000256" key="7">
    <source>
        <dbReference type="ARBA" id="ARBA00022679"/>
    </source>
</evidence>
<dbReference type="Pfam" id="PF13614">
    <property type="entry name" value="AAA_31"/>
    <property type="match status" value="1"/>
</dbReference>
<dbReference type="InterPro" id="IPR025669">
    <property type="entry name" value="AAA_dom"/>
</dbReference>
<protein>
    <recommendedName>
        <fullName evidence="4">non-specific protein-tyrosine kinase</fullName>
        <ecNumber evidence="4">2.7.10.2</ecNumber>
    </recommendedName>
</protein>
<dbReference type="Pfam" id="PF02706">
    <property type="entry name" value="Wzz"/>
    <property type="match status" value="1"/>
</dbReference>
<keyword evidence="10" id="KW-0418">Kinase</keyword>
<dbReference type="Proteomes" id="UP001375743">
    <property type="component" value="Unassembled WGS sequence"/>
</dbReference>
<evidence type="ECO:0000256" key="2">
    <source>
        <dbReference type="ARBA" id="ARBA00007316"/>
    </source>
</evidence>
<evidence type="ECO:0000256" key="17">
    <source>
        <dbReference type="SAM" id="Phobius"/>
    </source>
</evidence>
<accession>A0ABU8XT29</accession>
<organism evidence="20 21">
    <name type="scientific">Benzoatithermus flavus</name>
    <dbReference type="NCBI Taxonomy" id="3108223"/>
    <lineage>
        <taxon>Bacteria</taxon>
        <taxon>Pseudomonadati</taxon>
        <taxon>Pseudomonadota</taxon>
        <taxon>Alphaproteobacteria</taxon>
        <taxon>Geminicoccales</taxon>
        <taxon>Geminicoccaceae</taxon>
        <taxon>Benzoatithermus</taxon>
    </lineage>
</organism>
<evidence type="ECO:0000256" key="1">
    <source>
        <dbReference type="ARBA" id="ARBA00004429"/>
    </source>
</evidence>
<comment type="caution">
    <text evidence="20">The sequence shown here is derived from an EMBL/GenBank/DDBJ whole genome shotgun (WGS) entry which is preliminary data.</text>
</comment>
<evidence type="ECO:0000259" key="19">
    <source>
        <dbReference type="Pfam" id="PF13614"/>
    </source>
</evidence>
<keyword evidence="16" id="KW-0175">Coiled coil</keyword>
<keyword evidence="21" id="KW-1185">Reference proteome</keyword>
<reference evidence="20 21" key="1">
    <citation type="submission" date="2024-01" db="EMBL/GenBank/DDBJ databases">
        <title>Multi-omics insights into the function and evolution of sodium benzoate biodegradation pathways in Benzoatithermus flavus gen. nov., sp. nov. from hot spring.</title>
        <authorList>
            <person name="Hu C.-J."/>
            <person name="Li W.-J."/>
        </authorList>
    </citation>
    <scope>NUCLEOTIDE SEQUENCE [LARGE SCALE GENOMIC DNA]</scope>
    <source>
        <strain evidence="20 21">SYSU G07066</strain>
    </source>
</reference>
<dbReference type="EMBL" id="JBBLZC010000009">
    <property type="protein sequence ID" value="MEK0083580.1"/>
    <property type="molecule type" value="Genomic_DNA"/>
</dbReference>
<evidence type="ECO:0000256" key="11">
    <source>
        <dbReference type="ARBA" id="ARBA00022840"/>
    </source>
</evidence>
<evidence type="ECO:0000313" key="20">
    <source>
        <dbReference type="EMBL" id="MEK0083580.1"/>
    </source>
</evidence>
<dbReference type="Gene3D" id="3.40.50.300">
    <property type="entry name" value="P-loop containing nucleotide triphosphate hydrolases"/>
    <property type="match status" value="1"/>
</dbReference>
<keyword evidence="7" id="KW-0808">Transferase</keyword>
<evidence type="ECO:0000256" key="5">
    <source>
        <dbReference type="ARBA" id="ARBA00022475"/>
    </source>
</evidence>
<keyword evidence="13 17" id="KW-0472">Membrane</keyword>
<comment type="subcellular location">
    <subcellularLocation>
        <location evidence="1">Cell inner membrane</location>
        <topology evidence="1">Multi-pass membrane protein</topology>
    </subcellularLocation>
</comment>
<name>A0ABU8XT29_9PROT</name>
<evidence type="ECO:0000256" key="14">
    <source>
        <dbReference type="ARBA" id="ARBA00023137"/>
    </source>
</evidence>
<keyword evidence="6" id="KW-0997">Cell inner membrane</keyword>
<evidence type="ECO:0000313" key="21">
    <source>
        <dbReference type="Proteomes" id="UP001375743"/>
    </source>
</evidence>
<evidence type="ECO:0000256" key="15">
    <source>
        <dbReference type="ARBA" id="ARBA00051245"/>
    </source>
</evidence>
<keyword evidence="8 17" id="KW-0812">Transmembrane</keyword>
<gene>
    <name evidence="20" type="ORF">U1T56_10490</name>
</gene>
<evidence type="ECO:0000256" key="10">
    <source>
        <dbReference type="ARBA" id="ARBA00022777"/>
    </source>
</evidence>
<comment type="similarity">
    <text evidence="2">Belongs to the CpsD/CapB family.</text>
</comment>
<evidence type="ECO:0000256" key="4">
    <source>
        <dbReference type="ARBA" id="ARBA00011903"/>
    </source>
</evidence>
<keyword evidence="5" id="KW-1003">Cell membrane</keyword>
<dbReference type="InterPro" id="IPR027417">
    <property type="entry name" value="P-loop_NTPase"/>
</dbReference>
<evidence type="ECO:0000259" key="18">
    <source>
        <dbReference type="Pfam" id="PF02706"/>
    </source>
</evidence>
<proteinExistence type="inferred from homology"/>
<evidence type="ECO:0000256" key="16">
    <source>
        <dbReference type="SAM" id="Coils"/>
    </source>
</evidence>
<evidence type="ECO:0000256" key="9">
    <source>
        <dbReference type="ARBA" id="ARBA00022741"/>
    </source>
</evidence>
<feature type="domain" description="Polysaccharide chain length determinant N-terminal" evidence="18">
    <location>
        <begin position="18"/>
        <end position="110"/>
    </location>
</feature>
<dbReference type="SUPFAM" id="SSF52540">
    <property type="entry name" value="P-loop containing nucleoside triphosphate hydrolases"/>
    <property type="match status" value="1"/>
</dbReference>
<dbReference type="RefSeq" id="WP_418159431.1">
    <property type="nucleotide sequence ID" value="NZ_JBBLZC010000009.1"/>
</dbReference>
<dbReference type="PANTHER" id="PTHR32309">
    <property type="entry name" value="TYROSINE-PROTEIN KINASE"/>
    <property type="match status" value="1"/>
</dbReference>
<comment type="catalytic activity">
    <reaction evidence="15">
        <text>L-tyrosyl-[protein] + ATP = O-phospho-L-tyrosyl-[protein] + ADP + H(+)</text>
        <dbReference type="Rhea" id="RHEA:10596"/>
        <dbReference type="Rhea" id="RHEA-COMP:10136"/>
        <dbReference type="Rhea" id="RHEA-COMP:20101"/>
        <dbReference type="ChEBI" id="CHEBI:15378"/>
        <dbReference type="ChEBI" id="CHEBI:30616"/>
        <dbReference type="ChEBI" id="CHEBI:46858"/>
        <dbReference type="ChEBI" id="CHEBI:61978"/>
        <dbReference type="ChEBI" id="CHEBI:456216"/>
        <dbReference type="EC" id="2.7.10.2"/>
    </reaction>
</comment>
<evidence type="ECO:0000256" key="3">
    <source>
        <dbReference type="ARBA" id="ARBA00008883"/>
    </source>
</evidence>
<feature type="transmembrane region" description="Helical" evidence="17">
    <location>
        <begin position="34"/>
        <end position="54"/>
    </location>
</feature>
<evidence type="ECO:0000256" key="12">
    <source>
        <dbReference type="ARBA" id="ARBA00022989"/>
    </source>
</evidence>
<evidence type="ECO:0000256" key="13">
    <source>
        <dbReference type="ARBA" id="ARBA00023136"/>
    </source>
</evidence>
<dbReference type="CDD" id="cd05387">
    <property type="entry name" value="BY-kinase"/>
    <property type="match status" value="1"/>
</dbReference>
<dbReference type="InterPro" id="IPR003856">
    <property type="entry name" value="LPS_length_determ_N"/>
</dbReference>
<dbReference type="InterPro" id="IPR005702">
    <property type="entry name" value="Wzc-like_C"/>
</dbReference>
<keyword evidence="14" id="KW-0829">Tyrosine-protein kinase</keyword>